<keyword evidence="2" id="KW-1133">Transmembrane helix</keyword>
<proteinExistence type="predicted"/>
<feature type="transmembrane region" description="Helical" evidence="2">
    <location>
        <begin position="158"/>
        <end position="176"/>
    </location>
</feature>
<protein>
    <submittedName>
        <fullName evidence="3">Uncharacterized protein</fullName>
    </submittedName>
</protein>
<evidence type="ECO:0000256" key="1">
    <source>
        <dbReference type="SAM" id="Coils"/>
    </source>
</evidence>
<feature type="transmembrane region" description="Helical" evidence="2">
    <location>
        <begin position="188"/>
        <end position="209"/>
    </location>
</feature>
<dbReference type="EMBL" id="AP017928">
    <property type="protein sequence ID" value="BBA34910.1"/>
    <property type="molecule type" value="Genomic_DNA"/>
</dbReference>
<sequence>MAEYTPKPRIPEPVQTAFDALMASAWPSTDASFRARIDDTAERESQSKNPLRLNEFGLTSGMLSACVDPVAELRDRFFQLKGAFDTAIHPQLPKIQALQNIDREIAEKQQESEQAQARITEKYESQSNYADAEKNFVKVKEEYEAMRRAEGQREAKDFPLWAYAVLMLGVGAAEWMVNYETFLNFTEIPLMAAGATILVALAVAVAAHYHGAMLKGHHHFFGDFVELAKRSRNVRVLVIVTTVLLFAFGGVGGARYLWVTSLASQMASVGSGALGGDVGVNINTGQVVTVSMVINLFVWFVGAAIAYAVHDENPNFTEKLRELKKAKKIFEPLRRKVDTEIFQLRSKLENEIKDLKNSAHAHEMEGKPLADLLATVAEKTNRIESDADRLATRLIRTYRSALGDLAAVENPGLQFNKGGQLMDLEAFRQESVEFSFRNQLGEAA</sequence>
<evidence type="ECO:0000313" key="3">
    <source>
        <dbReference type="EMBL" id="BBA34910.1"/>
    </source>
</evidence>
<accession>A0A250KTC7</accession>
<keyword evidence="1" id="KW-0175">Coiled coil</keyword>
<dbReference type="Proteomes" id="UP000266313">
    <property type="component" value="Chromosome"/>
</dbReference>
<organism evidence="3 4">
    <name type="scientific">Methylocaldum marinum</name>
    <dbReference type="NCBI Taxonomy" id="1432792"/>
    <lineage>
        <taxon>Bacteria</taxon>
        <taxon>Pseudomonadati</taxon>
        <taxon>Pseudomonadota</taxon>
        <taxon>Gammaproteobacteria</taxon>
        <taxon>Methylococcales</taxon>
        <taxon>Methylococcaceae</taxon>
        <taxon>Methylocaldum</taxon>
    </lineage>
</organism>
<gene>
    <name evidence="3" type="ORF">sS8_2967</name>
</gene>
<keyword evidence="2" id="KW-0812">Transmembrane</keyword>
<reference evidence="3 4" key="1">
    <citation type="submission" date="2016-12" db="EMBL/GenBank/DDBJ databases">
        <title>Genome sequencing of Methylocaldum marinum.</title>
        <authorList>
            <person name="Takeuchi M."/>
            <person name="Kamagata Y."/>
            <person name="Hiraoka S."/>
            <person name="Oshima K."/>
            <person name="Hattori M."/>
            <person name="Iwasaki W."/>
        </authorList>
    </citation>
    <scope>NUCLEOTIDE SEQUENCE [LARGE SCALE GENOMIC DNA]</scope>
    <source>
        <strain evidence="3 4">S8</strain>
    </source>
</reference>
<feature type="transmembrane region" description="Helical" evidence="2">
    <location>
        <begin position="287"/>
        <end position="309"/>
    </location>
</feature>
<feature type="transmembrane region" description="Helical" evidence="2">
    <location>
        <begin position="236"/>
        <end position="258"/>
    </location>
</feature>
<dbReference type="AlphaFoldDB" id="A0A250KTC7"/>
<dbReference type="KEGG" id="mmai:sS8_2967"/>
<dbReference type="RefSeq" id="WP_119630212.1">
    <property type="nucleotide sequence ID" value="NZ_AP017928.1"/>
</dbReference>
<evidence type="ECO:0000313" key="4">
    <source>
        <dbReference type="Proteomes" id="UP000266313"/>
    </source>
</evidence>
<evidence type="ECO:0000256" key="2">
    <source>
        <dbReference type="SAM" id="Phobius"/>
    </source>
</evidence>
<name>A0A250KTC7_9GAMM</name>
<dbReference type="OrthoDB" id="7267639at2"/>
<feature type="coiled-coil region" evidence="1">
    <location>
        <begin position="98"/>
        <end position="149"/>
    </location>
</feature>
<keyword evidence="2" id="KW-0472">Membrane</keyword>
<keyword evidence="4" id="KW-1185">Reference proteome</keyword>